<dbReference type="InterPro" id="IPR046776">
    <property type="entry name" value="Pectate_lyase_5"/>
</dbReference>
<name>W7CUL1_9LIST</name>
<dbReference type="EMBL" id="AODH01000026">
    <property type="protein sequence ID" value="EUJ39541.1"/>
    <property type="molecule type" value="Genomic_DNA"/>
</dbReference>
<evidence type="ECO:0000259" key="1">
    <source>
        <dbReference type="Pfam" id="PF13731"/>
    </source>
</evidence>
<dbReference type="Pfam" id="PF20585">
    <property type="entry name" value="Pectate_lyase_5"/>
    <property type="match status" value="1"/>
</dbReference>
<evidence type="ECO:0000259" key="2">
    <source>
        <dbReference type="Pfam" id="PF17936"/>
    </source>
</evidence>
<dbReference type="InterPro" id="IPR047589">
    <property type="entry name" value="DUF11_rpt"/>
</dbReference>
<gene>
    <name evidence="3" type="ORF">BCAMP_06950</name>
</gene>
<dbReference type="InterPro" id="IPR041498">
    <property type="entry name" value="Big_6"/>
</dbReference>
<dbReference type="PATRIC" id="fig|1265861.3.peg.1368"/>
<comment type="caution">
    <text evidence="3">The sequence shown here is derived from an EMBL/GenBank/DDBJ whole genome shotgun (WGS) entry which is preliminary data.</text>
</comment>
<accession>W7CUL1</accession>
<dbReference type="Proteomes" id="UP000019243">
    <property type="component" value="Unassembled WGS sequence"/>
</dbReference>
<protein>
    <submittedName>
        <fullName evidence="3">Uncharacterized protein</fullName>
    </submittedName>
</protein>
<sequence length="1042" mass="111056">MKTTETTSEKAMKRMARAGTEVNVTTWAEFQVAWKDATVSKINLMNDLKATGSISFTARSLELNGNGHKLELTAYAPTLNIVQSKAIYDFHMHDLIASCTVAADMGYLDAGIAVSNGGKWRMRLGNIKTEGSKVQRIVVATGGEMTWYGVNDISTCAENVYTGSTVFEPGTQYTGNVSVYNYSVFYYNLPAVAGNTGESKEFTVGENSIIQIGQTQNGTTYPAVYMNYAAMTIGENAIFNVIMPGNAVRMQNTNSSFTAKKGAIVNLTSRANAESVYATVSGPTFTAEAGSYLYIIGVRPGQPLVKMYSTTTMTIDNPAGYDIRNYDKGANSRAIELSTTGTFNLTNTDIDLWKTTSDPLGPSDLTSAKVANFKVYSTNGAATSSEASLVGVKLPDYRRIAGMNQIPTVEWPEKIADQRVNTDADKTITARVKIGEVPNNDGPTAEGKVTYIPVYASEGQASVTFIDEAGQTYTGITDKDGYARYTVDSFYKAGTTISGVATRGPYTGESASTTISDITPPPPAKIDQPIKVVDRSISGSEAEAGATIRITINGETVDASATVASDGKWKLSLPKGLKFPADGVVQIFLKDTVGNENPVAETAVHDAIFQAATKVTTLNVFPLSTLTQTVTNLTTKAPPVESTPMDPTLAIVGDQLRYTLTVGNVGSLEWLQAVVDDIVPSELTVTQVTLDGVEQTLNVISNNVSLTIPKIAVNQESVITIDVVVTKETVGKGVLNQAMVADGDESLKKTANTLVQVAAQPIIKNTQTVENLTDNSGKFNVGDTVKYHLNTTNTANRGTVTDTTINNAIPQGLRVDPATLKLTDATGEETVLPASSLSADNRLSVNAGSLAGGETATVTFEAKIQLDLAETNVKNSFNTVATYLSPNDVQSEEASVSYVVEAYTGVLSLAAVPESLSFGSNLAIKPIDKSYGLVSKTGDLIVTDTRVVRSQWTLDARMSQQLTANASELINALSFKPKTGNETVITDTFSPLYSETNTTDENQLSSHWSDNGEGFYLNVKAGVGIAGSYQGTIEWVLKDTPA</sequence>
<evidence type="ECO:0000313" key="3">
    <source>
        <dbReference type="EMBL" id="EUJ39541.1"/>
    </source>
</evidence>
<organism evidence="3 4">
    <name type="scientific">Brochothrix campestris FSL F6-1037</name>
    <dbReference type="NCBI Taxonomy" id="1265861"/>
    <lineage>
        <taxon>Bacteria</taxon>
        <taxon>Bacillati</taxon>
        <taxon>Bacillota</taxon>
        <taxon>Bacilli</taxon>
        <taxon>Bacillales</taxon>
        <taxon>Listeriaceae</taxon>
        <taxon>Brochothrix</taxon>
    </lineage>
</organism>
<dbReference type="OrthoDB" id="2770407at2"/>
<dbReference type="Pfam" id="PF17936">
    <property type="entry name" value="Big_6"/>
    <property type="match status" value="1"/>
</dbReference>
<evidence type="ECO:0000313" key="4">
    <source>
        <dbReference type="Proteomes" id="UP000019243"/>
    </source>
</evidence>
<dbReference type="Gene3D" id="2.60.40.10">
    <property type="entry name" value="Immunoglobulins"/>
    <property type="match status" value="1"/>
</dbReference>
<dbReference type="InterPro" id="IPR013783">
    <property type="entry name" value="Ig-like_fold"/>
</dbReference>
<dbReference type="STRING" id="1265861.BCAMP_06950"/>
<dbReference type="NCBIfam" id="TIGR01451">
    <property type="entry name" value="B_ant_repeat"/>
    <property type="match status" value="1"/>
</dbReference>
<reference evidence="3 4" key="1">
    <citation type="submission" date="2012-12" db="EMBL/GenBank/DDBJ databases">
        <title>Novel taxa of Listeriaceae from agricultural environments in the United States.</title>
        <authorList>
            <person name="den Bakker H.C."/>
            <person name="Allred A."/>
            <person name="Warchocki S."/>
            <person name="Wright E.M."/>
            <person name="Burrell A."/>
            <person name="Nightingale K.K."/>
            <person name="Kephart D."/>
            <person name="Wiedmann M."/>
        </authorList>
    </citation>
    <scope>NUCLEOTIDE SEQUENCE [LARGE SCALE GENOMIC DNA]</scope>
    <source>
        <strain evidence="3 4">FSL F6-1037</strain>
    </source>
</reference>
<feature type="domain" description="WxL" evidence="1">
    <location>
        <begin position="901"/>
        <end position="1041"/>
    </location>
</feature>
<dbReference type="InterPro" id="IPR027994">
    <property type="entry name" value="WxL_dom"/>
</dbReference>
<keyword evidence="4" id="KW-1185">Reference proteome</keyword>
<dbReference type="Pfam" id="PF13731">
    <property type="entry name" value="WxL"/>
    <property type="match status" value="1"/>
</dbReference>
<dbReference type="RefSeq" id="WP_051456927.1">
    <property type="nucleotide sequence ID" value="NZ_AODH01000026.1"/>
</dbReference>
<dbReference type="AlphaFoldDB" id="W7CUL1"/>
<feature type="domain" description="Bacterial Ig" evidence="2">
    <location>
        <begin position="526"/>
        <end position="606"/>
    </location>
</feature>
<proteinExistence type="predicted"/>